<evidence type="ECO:0000313" key="2">
    <source>
        <dbReference type="EMBL" id="KAF1085120.1"/>
    </source>
</evidence>
<gene>
    <name evidence="2" type="ORF">SPSYN_01256</name>
</gene>
<dbReference type="Proteomes" id="UP000798488">
    <property type="component" value="Unassembled WGS sequence"/>
</dbReference>
<dbReference type="RefSeq" id="WP_202623749.1">
    <property type="nucleotide sequence ID" value="NZ_LSRS01000003.1"/>
</dbReference>
<comment type="caution">
    <text evidence="2">The sequence shown here is derived from an EMBL/GenBank/DDBJ whole genome shotgun (WGS) entry which is preliminary data.</text>
</comment>
<name>A0A9D3AW87_9FIRM</name>
<proteinExistence type="predicted"/>
<protein>
    <submittedName>
        <fullName evidence="2">Archaeal ATPase</fullName>
    </submittedName>
</protein>
<sequence>MMFTQFFGLKYNPFTKEIPVSELFQGSDFLELESRLKYIQATRGIFLLTAEAGSGKTTALRRFSKGLNPGLYKPCYYSLTTVTVMDFYRGLILKLGEEPTHKKVTMFEQIQKLINSYYHDQRITPVIIIDEAQSLSNKVLDDLRILFNFSMDSENPFILILAGQTSLRNRLQMGINTPLRQRINVKYHMQGLKKEELKDYIHSRLKYAGTMDTNLFSDSAFDSIFSITKGAPRLVNSLVTSCLMYACANQMRSLDDEVVYEANRDIEL</sequence>
<dbReference type="PANTHER" id="PTHR35894:SF1">
    <property type="entry name" value="PHOSPHORIBULOKINASE _ URIDINE KINASE FAMILY"/>
    <property type="match status" value="1"/>
</dbReference>
<organism evidence="2 3">
    <name type="scientific">Sporotomaculum syntrophicum</name>
    <dbReference type="NCBI Taxonomy" id="182264"/>
    <lineage>
        <taxon>Bacteria</taxon>
        <taxon>Bacillati</taxon>
        <taxon>Bacillota</taxon>
        <taxon>Clostridia</taxon>
        <taxon>Eubacteriales</taxon>
        <taxon>Desulfallaceae</taxon>
        <taxon>Sporotomaculum</taxon>
    </lineage>
</organism>
<evidence type="ECO:0000313" key="3">
    <source>
        <dbReference type="Proteomes" id="UP000798488"/>
    </source>
</evidence>
<dbReference type="GO" id="GO:0016887">
    <property type="term" value="F:ATP hydrolysis activity"/>
    <property type="evidence" value="ECO:0007669"/>
    <property type="project" value="InterPro"/>
</dbReference>
<keyword evidence="3" id="KW-1185">Reference proteome</keyword>
<accession>A0A9D3AW87</accession>
<dbReference type="InterPro" id="IPR027417">
    <property type="entry name" value="P-loop_NTPase"/>
</dbReference>
<dbReference type="Gene3D" id="3.40.50.300">
    <property type="entry name" value="P-loop containing nucleotide triphosphate hydrolases"/>
    <property type="match status" value="1"/>
</dbReference>
<dbReference type="InterPro" id="IPR049945">
    <property type="entry name" value="AAA_22"/>
</dbReference>
<dbReference type="CDD" id="cd00009">
    <property type="entry name" value="AAA"/>
    <property type="match status" value="1"/>
</dbReference>
<dbReference type="PANTHER" id="PTHR35894">
    <property type="entry name" value="GENERAL SECRETION PATHWAY PROTEIN A-RELATED"/>
    <property type="match status" value="1"/>
</dbReference>
<dbReference type="SUPFAM" id="SSF52540">
    <property type="entry name" value="P-loop containing nucleoside triphosphate hydrolases"/>
    <property type="match status" value="1"/>
</dbReference>
<dbReference type="EMBL" id="LSRS01000003">
    <property type="protein sequence ID" value="KAF1085120.1"/>
    <property type="molecule type" value="Genomic_DNA"/>
</dbReference>
<evidence type="ECO:0000259" key="1">
    <source>
        <dbReference type="SMART" id="SM00382"/>
    </source>
</evidence>
<reference evidence="2" key="1">
    <citation type="submission" date="2016-02" db="EMBL/GenBank/DDBJ databases">
        <title>Draft Genome Sequence of Sporotomaculum syntrophicum Strain FB, a Syntrophic Benzoate Degrader.</title>
        <authorList>
            <person name="Nobu M.K."/>
            <person name="Narihiro T."/>
            <person name="Qiu Y.-L."/>
            <person name="Ohashi A."/>
            <person name="Liu W.-T."/>
            <person name="Yuji S."/>
        </authorList>
    </citation>
    <scope>NUCLEOTIDE SEQUENCE</scope>
    <source>
        <strain evidence="2">FB</strain>
    </source>
</reference>
<feature type="domain" description="AAA+ ATPase" evidence="1">
    <location>
        <begin position="42"/>
        <end position="188"/>
    </location>
</feature>
<dbReference type="AlphaFoldDB" id="A0A9D3AW87"/>
<dbReference type="InterPro" id="IPR003593">
    <property type="entry name" value="AAA+_ATPase"/>
</dbReference>
<dbReference type="Pfam" id="PF13401">
    <property type="entry name" value="AAA_22"/>
    <property type="match status" value="1"/>
</dbReference>
<dbReference type="SMART" id="SM00382">
    <property type="entry name" value="AAA"/>
    <property type="match status" value="1"/>
</dbReference>
<dbReference type="InterPro" id="IPR052026">
    <property type="entry name" value="ExeA_AAA_ATPase_DNA-bind"/>
</dbReference>